<evidence type="ECO:0000256" key="4">
    <source>
        <dbReference type="ARBA" id="ARBA00022729"/>
    </source>
</evidence>
<feature type="non-terminal residue" evidence="6">
    <location>
        <position position="1"/>
    </location>
</feature>
<dbReference type="AlphaFoldDB" id="D2KUY9"/>
<protein>
    <submittedName>
        <fullName evidence="6">S locus protein 11</fullName>
    </submittedName>
</protein>
<keyword evidence="4" id="KW-0732">Signal</keyword>
<keyword evidence="5" id="KW-1015">Disulfide bond</keyword>
<organism evidence="6">
    <name type="scientific">Brassica oleracea</name>
    <name type="common">Wild cabbage</name>
    <dbReference type="NCBI Taxonomy" id="3712"/>
    <lineage>
        <taxon>Eukaryota</taxon>
        <taxon>Viridiplantae</taxon>
        <taxon>Streptophyta</taxon>
        <taxon>Embryophyta</taxon>
        <taxon>Tracheophyta</taxon>
        <taxon>Spermatophyta</taxon>
        <taxon>Magnoliopsida</taxon>
        <taxon>eudicotyledons</taxon>
        <taxon>Gunneridae</taxon>
        <taxon>Pentapetalae</taxon>
        <taxon>rosids</taxon>
        <taxon>malvids</taxon>
        <taxon>Brassicales</taxon>
        <taxon>Brassicaceae</taxon>
        <taxon>Brassiceae</taxon>
        <taxon>Brassica</taxon>
    </lineage>
</organism>
<evidence type="ECO:0000256" key="5">
    <source>
        <dbReference type="ARBA" id="ARBA00023157"/>
    </source>
</evidence>
<sequence length="58" mass="6377">GQEVEANLKKDCKDDIRLSGLCHKPGASCETVYHQNCKTKAKKCNCLNIDGAGRCDCY</sequence>
<dbReference type="GO" id="GO:0005576">
    <property type="term" value="C:extracellular region"/>
    <property type="evidence" value="ECO:0007669"/>
    <property type="project" value="UniProtKB-SubCell"/>
</dbReference>
<evidence type="ECO:0000256" key="2">
    <source>
        <dbReference type="ARBA" id="ARBA00006722"/>
    </source>
</evidence>
<reference evidence="6" key="1">
    <citation type="submission" date="2009-01" db="EMBL/GenBank/DDBJ databases">
        <title>Simple and efficient methods for S genotyping and S screening in genus Brassica by dot-blot analysis.</title>
        <authorList>
            <person name="Oikawa E."/>
            <person name="Takuno S."/>
            <person name="Izumita T."/>
            <person name="Sakamoto K."/>
            <person name="Hanzawa H."/>
            <person name="Kitashiba H."/>
            <person name="Nishio T."/>
        </authorList>
    </citation>
    <scope>NUCLEOTIDE SEQUENCE</scope>
</reference>
<feature type="non-terminal residue" evidence="6">
    <location>
        <position position="58"/>
    </location>
</feature>
<gene>
    <name evidence="6" type="primary">BoSP11-52</name>
</gene>
<comment type="similarity">
    <text evidence="2">Belongs to the DEFL family.</text>
</comment>
<name>D2KUY9_BRAOL</name>
<dbReference type="Pfam" id="PF06876">
    <property type="entry name" value="SCRL"/>
    <property type="match status" value="1"/>
</dbReference>
<evidence type="ECO:0000313" key="6">
    <source>
        <dbReference type="EMBL" id="BAI63303.1"/>
    </source>
</evidence>
<evidence type="ECO:0000256" key="1">
    <source>
        <dbReference type="ARBA" id="ARBA00004613"/>
    </source>
</evidence>
<keyword evidence="3" id="KW-0964">Secreted</keyword>
<dbReference type="InterPro" id="IPR010682">
    <property type="entry name" value="SCRL"/>
</dbReference>
<dbReference type="GO" id="GO:0007165">
    <property type="term" value="P:signal transduction"/>
    <property type="evidence" value="ECO:0007669"/>
    <property type="project" value="InterPro"/>
</dbReference>
<dbReference type="EMBL" id="AB476640">
    <property type="protein sequence ID" value="BAI63303.1"/>
    <property type="molecule type" value="mRNA"/>
</dbReference>
<proteinExistence type="evidence at transcript level"/>
<comment type="subcellular location">
    <subcellularLocation>
        <location evidence="1">Secreted</location>
    </subcellularLocation>
</comment>
<accession>D2KUY9</accession>
<evidence type="ECO:0000256" key="3">
    <source>
        <dbReference type="ARBA" id="ARBA00022525"/>
    </source>
</evidence>